<evidence type="ECO:0000259" key="1">
    <source>
        <dbReference type="Pfam" id="PF00557"/>
    </source>
</evidence>
<name>A0ABP8K7Q4_9ACTN</name>
<feature type="domain" description="Peptidase M24" evidence="1">
    <location>
        <begin position="14"/>
        <end position="178"/>
    </location>
</feature>
<dbReference type="InterPro" id="IPR050659">
    <property type="entry name" value="Peptidase_M24B"/>
</dbReference>
<accession>A0ABP8K7Q4</accession>
<sequence>MTSEEASRIAQLIAAEESAEALFDEVTTRGLVAAGRTELDVSAAIRELAAERFGVTRYWHKRIVRAGVNTLEPYRENPPDRTIEPDDIVFLDFGPIFAEWEADFGRTFVLGDDPEKAEIRDSLERVWLAGRAAFDADPDITGDSLYEAVCDLAADAGQVFGGEIAGHLVGDFPHERIPGDKVASYIAPGSRTRLHDHLVGGHPAHWILEVHLVDKRRRFGGFFEQLLDIRRDER</sequence>
<dbReference type="Proteomes" id="UP001500635">
    <property type="component" value="Unassembled WGS sequence"/>
</dbReference>
<dbReference type="EMBL" id="BAABFR010000091">
    <property type="protein sequence ID" value="GAA4401768.1"/>
    <property type="molecule type" value="Genomic_DNA"/>
</dbReference>
<dbReference type="InterPro" id="IPR036005">
    <property type="entry name" value="Creatinase/aminopeptidase-like"/>
</dbReference>
<reference evidence="3" key="1">
    <citation type="journal article" date="2019" name="Int. J. Syst. Evol. Microbiol.">
        <title>The Global Catalogue of Microorganisms (GCM) 10K type strain sequencing project: providing services to taxonomists for standard genome sequencing and annotation.</title>
        <authorList>
            <consortium name="The Broad Institute Genomics Platform"/>
            <consortium name="The Broad Institute Genome Sequencing Center for Infectious Disease"/>
            <person name="Wu L."/>
            <person name="Ma J."/>
        </authorList>
    </citation>
    <scope>NUCLEOTIDE SEQUENCE [LARGE SCALE GENOMIC DNA]</scope>
    <source>
        <strain evidence="3">JCM 17688</strain>
    </source>
</reference>
<dbReference type="PANTHER" id="PTHR46112">
    <property type="entry name" value="AMINOPEPTIDASE"/>
    <property type="match status" value="1"/>
</dbReference>
<dbReference type="SUPFAM" id="SSF55920">
    <property type="entry name" value="Creatinase/aminopeptidase"/>
    <property type="match status" value="1"/>
</dbReference>
<keyword evidence="3" id="KW-1185">Reference proteome</keyword>
<gene>
    <name evidence="2" type="ORF">GCM10023147_41700</name>
</gene>
<dbReference type="CDD" id="cd01066">
    <property type="entry name" value="APP_MetAP"/>
    <property type="match status" value="1"/>
</dbReference>
<protein>
    <submittedName>
        <fullName evidence="2">M24 family metallopeptidase</fullName>
    </submittedName>
</protein>
<dbReference type="PANTHER" id="PTHR46112:SF3">
    <property type="entry name" value="AMINOPEPTIDASE YPDF"/>
    <property type="match status" value="1"/>
</dbReference>
<dbReference type="Pfam" id="PF00557">
    <property type="entry name" value="Peptidase_M24"/>
    <property type="match status" value="1"/>
</dbReference>
<proteinExistence type="predicted"/>
<dbReference type="RefSeq" id="WP_344999690.1">
    <property type="nucleotide sequence ID" value="NZ_BAABFR010000091.1"/>
</dbReference>
<evidence type="ECO:0000313" key="2">
    <source>
        <dbReference type="EMBL" id="GAA4401768.1"/>
    </source>
</evidence>
<organism evidence="2 3">
    <name type="scientific">Tsukamurella soli</name>
    <dbReference type="NCBI Taxonomy" id="644556"/>
    <lineage>
        <taxon>Bacteria</taxon>
        <taxon>Bacillati</taxon>
        <taxon>Actinomycetota</taxon>
        <taxon>Actinomycetes</taxon>
        <taxon>Mycobacteriales</taxon>
        <taxon>Tsukamurellaceae</taxon>
        <taxon>Tsukamurella</taxon>
    </lineage>
</organism>
<evidence type="ECO:0000313" key="3">
    <source>
        <dbReference type="Proteomes" id="UP001500635"/>
    </source>
</evidence>
<comment type="caution">
    <text evidence="2">The sequence shown here is derived from an EMBL/GenBank/DDBJ whole genome shotgun (WGS) entry which is preliminary data.</text>
</comment>
<dbReference type="InterPro" id="IPR000994">
    <property type="entry name" value="Pept_M24"/>
</dbReference>
<dbReference type="Gene3D" id="3.90.230.10">
    <property type="entry name" value="Creatinase/methionine aminopeptidase superfamily"/>
    <property type="match status" value="1"/>
</dbReference>